<keyword evidence="2" id="KW-1185">Reference proteome</keyword>
<proteinExistence type="predicted"/>
<dbReference type="AlphaFoldDB" id="A0AAW1IVE8"/>
<name>A0AAW1IVE8_POPJA</name>
<protein>
    <submittedName>
        <fullName evidence="1">Uncharacterized protein</fullName>
    </submittedName>
</protein>
<gene>
    <name evidence="1" type="ORF">QE152_g33888</name>
</gene>
<reference evidence="1 2" key="1">
    <citation type="journal article" date="2024" name="BMC Genomics">
        <title>De novo assembly and annotation of Popillia japonica's genome with initial clues to its potential as an invasive pest.</title>
        <authorList>
            <person name="Cucini C."/>
            <person name="Boschi S."/>
            <person name="Funari R."/>
            <person name="Cardaioli E."/>
            <person name="Iannotti N."/>
            <person name="Marturano G."/>
            <person name="Paoli F."/>
            <person name="Bruttini M."/>
            <person name="Carapelli A."/>
            <person name="Frati F."/>
            <person name="Nardi F."/>
        </authorList>
    </citation>
    <scope>NUCLEOTIDE SEQUENCE [LARGE SCALE GENOMIC DNA]</scope>
    <source>
        <strain evidence="1">DMR45628</strain>
    </source>
</reference>
<accession>A0AAW1IVE8</accession>
<organism evidence="1 2">
    <name type="scientific">Popillia japonica</name>
    <name type="common">Japanese beetle</name>
    <dbReference type="NCBI Taxonomy" id="7064"/>
    <lineage>
        <taxon>Eukaryota</taxon>
        <taxon>Metazoa</taxon>
        <taxon>Ecdysozoa</taxon>
        <taxon>Arthropoda</taxon>
        <taxon>Hexapoda</taxon>
        <taxon>Insecta</taxon>
        <taxon>Pterygota</taxon>
        <taxon>Neoptera</taxon>
        <taxon>Endopterygota</taxon>
        <taxon>Coleoptera</taxon>
        <taxon>Polyphaga</taxon>
        <taxon>Scarabaeiformia</taxon>
        <taxon>Scarabaeidae</taxon>
        <taxon>Rutelinae</taxon>
        <taxon>Popillia</taxon>
    </lineage>
</organism>
<sequence>MWGGHTTTGASIHNPPYYRWIVQDTTLRMTCRSYTKDDMPQLDVLHNDITGALHNPPYYRLITLTKT</sequence>
<comment type="caution">
    <text evidence="1">The sequence shown here is derived from an EMBL/GenBank/DDBJ whole genome shotgun (WGS) entry which is preliminary data.</text>
</comment>
<evidence type="ECO:0000313" key="1">
    <source>
        <dbReference type="EMBL" id="KAK9693914.1"/>
    </source>
</evidence>
<evidence type="ECO:0000313" key="2">
    <source>
        <dbReference type="Proteomes" id="UP001458880"/>
    </source>
</evidence>
<dbReference type="Proteomes" id="UP001458880">
    <property type="component" value="Unassembled WGS sequence"/>
</dbReference>
<dbReference type="EMBL" id="JASPKY010000528">
    <property type="protein sequence ID" value="KAK9693914.1"/>
    <property type="molecule type" value="Genomic_DNA"/>
</dbReference>